<dbReference type="Gene3D" id="6.10.280.160">
    <property type="entry name" value="Mediator of RNA polymerase II transcription subunit 22"/>
    <property type="match status" value="1"/>
</dbReference>
<reference evidence="7 8" key="1">
    <citation type="journal article" date="2007" name="Proc. Natl. Acad. Sci. U.S.A.">
        <title>Independent sorting-out of thousands of duplicated gene pairs in two yeast species descended from a whole-genome duplication.</title>
        <authorList>
            <person name="Scannell D.R."/>
            <person name="Frank A.C."/>
            <person name="Conant G.C."/>
            <person name="Byrne K.P."/>
            <person name="Woolfit M."/>
            <person name="Wolfe K.H."/>
        </authorList>
    </citation>
    <scope>NUCLEOTIDE SEQUENCE [LARGE SCALE GENOMIC DNA]</scope>
    <source>
        <strain evidence="8">ATCC 22028 / DSM 70294 / BCRC 21397 / CBS 2163 / NBRC 10782 / NRRL Y-8283 / UCD 57-17</strain>
    </source>
</reference>
<dbReference type="Proteomes" id="UP000000267">
    <property type="component" value="Unassembled WGS sequence"/>
</dbReference>
<dbReference type="InterPro" id="IPR016530">
    <property type="entry name" value="Med22_Saccharomyce"/>
</dbReference>
<keyword evidence="8" id="KW-1185">Reference proteome</keyword>
<dbReference type="GeneID" id="5543273"/>
<comment type="subcellular location">
    <subcellularLocation>
        <location evidence="1 6">Nucleus</location>
    </subcellularLocation>
</comment>
<evidence type="ECO:0000313" key="7">
    <source>
        <dbReference type="EMBL" id="EDO15200.1"/>
    </source>
</evidence>
<dbReference type="GO" id="GO:0016592">
    <property type="term" value="C:mediator complex"/>
    <property type="evidence" value="ECO:0007669"/>
    <property type="project" value="InterPro"/>
</dbReference>
<dbReference type="RefSeq" id="XP_001643058.1">
    <property type="nucleotide sequence ID" value="XM_001643008.1"/>
</dbReference>
<dbReference type="STRING" id="436907.A7TRA4"/>
<dbReference type="InParanoid" id="A7TRA4"/>
<dbReference type="GO" id="GO:0051123">
    <property type="term" value="P:RNA polymerase II preinitiation complex assembly"/>
    <property type="evidence" value="ECO:0007669"/>
    <property type="project" value="EnsemblFungi"/>
</dbReference>
<dbReference type="OrthoDB" id="203279at2759"/>
<evidence type="ECO:0000256" key="6">
    <source>
        <dbReference type="PIRNR" id="PIRNR007936"/>
    </source>
</evidence>
<dbReference type="KEGG" id="vpo:Kpol_401p5"/>
<dbReference type="GO" id="GO:0060261">
    <property type="term" value="P:positive regulation of transcription initiation by RNA polymerase II"/>
    <property type="evidence" value="ECO:0007669"/>
    <property type="project" value="EnsemblFungi"/>
</dbReference>
<keyword evidence="3 6" id="KW-0805">Transcription regulation</keyword>
<dbReference type="eggNOG" id="ENOG502S77A">
    <property type="taxonomic scope" value="Eukaryota"/>
</dbReference>
<gene>
    <name evidence="7" type="ORF">Kpol_401p5</name>
</gene>
<dbReference type="EMBL" id="DS480474">
    <property type="protein sequence ID" value="EDO15200.1"/>
    <property type="molecule type" value="Genomic_DNA"/>
</dbReference>
<evidence type="ECO:0000256" key="4">
    <source>
        <dbReference type="ARBA" id="ARBA00023163"/>
    </source>
</evidence>
<accession>A7TRA4</accession>
<evidence type="ECO:0000256" key="5">
    <source>
        <dbReference type="ARBA" id="ARBA00023242"/>
    </source>
</evidence>
<name>A7TRA4_VANPO</name>
<evidence type="ECO:0000256" key="3">
    <source>
        <dbReference type="ARBA" id="ARBA00023015"/>
    </source>
</evidence>
<dbReference type="AlphaFoldDB" id="A7TRA4"/>
<keyword evidence="6" id="KW-0010">Activator</keyword>
<dbReference type="FunCoup" id="A7TRA4">
    <property type="interactions" value="163"/>
</dbReference>
<comment type="similarity">
    <text evidence="2 6">Belongs to the Mediator complex subunit 22 family.</text>
</comment>
<dbReference type="GO" id="GO:0003712">
    <property type="term" value="F:transcription coregulator activity"/>
    <property type="evidence" value="ECO:0007669"/>
    <property type="project" value="InterPro"/>
</dbReference>
<comment type="subunit">
    <text evidence="6">Component of the Mediator complex.</text>
</comment>
<dbReference type="GO" id="GO:0032968">
    <property type="term" value="P:positive regulation of transcription elongation by RNA polymerase II"/>
    <property type="evidence" value="ECO:0007669"/>
    <property type="project" value="EnsemblFungi"/>
</dbReference>
<protein>
    <recommendedName>
        <fullName evidence="6">Mediator of RNA polymerase II transcription subunit 22</fullName>
    </recommendedName>
    <alternativeName>
        <fullName evidence="6">Mediator complex subunit 22</fullName>
    </alternativeName>
</protein>
<organism evidence="8">
    <name type="scientific">Vanderwaltozyma polyspora (strain ATCC 22028 / DSM 70294 / BCRC 21397 / CBS 2163 / NBRC 10782 / NRRL Y-8283 / UCD 57-17)</name>
    <name type="common">Kluyveromyces polysporus</name>
    <dbReference type="NCBI Taxonomy" id="436907"/>
    <lineage>
        <taxon>Eukaryota</taxon>
        <taxon>Fungi</taxon>
        <taxon>Dikarya</taxon>
        <taxon>Ascomycota</taxon>
        <taxon>Saccharomycotina</taxon>
        <taxon>Saccharomycetes</taxon>
        <taxon>Saccharomycetales</taxon>
        <taxon>Saccharomycetaceae</taxon>
        <taxon>Vanderwaltozyma</taxon>
    </lineage>
</organism>
<evidence type="ECO:0000313" key="8">
    <source>
        <dbReference type="Proteomes" id="UP000000267"/>
    </source>
</evidence>
<proteinExistence type="inferred from homology"/>
<keyword evidence="4 6" id="KW-0804">Transcription</keyword>
<dbReference type="InterPro" id="IPR009332">
    <property type="entry name" value="Med22"/>
</dbReference>
<dbReference type="GO" id="GO:0070847">
    <property type="term" value="C:core mediator complex"/>
    <property type="evidence" value="ECO:0007669"/>
    <property type="project" value="EnsemblFungi"/>
</dbReference>
<sequence length="126" mass="14091">MSNQALYEKLGQTTELISSKLTELIKLASIESSSDHNEENDSGYNDNILDESELSVATSSVLMVNNQTAQLIKGVQDLLILTRHIREKWLLNHIPEQTHSGPQIDNEELKSLLNTCMKDIIGDVDI</sequence>
<evidence type="ECO:0000256" key="1">
    <source>
        <dbReference type="ARBA" id="ARBA00004123"/>
    </source>
</evidence>
<evidence type="ECO:0000256" key="2">
    <source>
        <dbReference type="ARBA" id="ARBA00005942"/>
    </source>
</evidence>
<dbReference type="PIRSF" id="PIRSF007936">
    <property type="entry name" value="SRB6"/>
    <property type="match status" value="1"/>
</dbReference>
<dbReference type="PhylomeDB" id="A7TRA4"/>
<dbReference type="HOGENOM" id="CLU_130571_0_0_1"/>
<comment type="function">
    <text evidence="6">Component of the Mediator complex, a coactivator involved in the regulated transcription of nearly all RNA polymerase II-dependent genes. Mediator functions as a bridge to convey information from gene-specific regulatory proteins to the basal RNA polymerase II transcription machinery.</text>
</comment>
<dbReference type="Pfam" id="PF06179">
    <property type="entry name" value="Med22"/>
    <property type="match status" value="1"/>
</dbReference>
<keyword evidence="5" id="KW-0539">Nucleus</keyword>
<dbReference type="OMA" id="WLLTQIP"/>